<dbReference type="EMBL" id="JAFEKC020000020">
    <property type="protein sequence ID" value="KAK0508447.1"/>
    <property type="molecule type" value="Genomic_DNA"/>
</dbReference>
<evidence type="ECO:0000256" key="4">
    <source>
        <dbReference type="ARBA" id="ARBA00023002"/>
    </source>
</evidence>
<dbReference type="AlphaFoldDB" id="A0AA39QSM7"/>
<dbReference type="Proteomes" id="UP001166286">
    <property type="component" value="Unassembled WGS sequence"/>
</dbReference>
<name>A0AA39QSM7_9LECA</name>
<feature type="domain" description="FAD-binding PCMH-type" evidence="5">
    <location>
        <begin position="36"/>
        <end position="205"/>
    </location>
</feature>
<protein>
    <recommendedName>
        <fullName evidence="5">FAD-binding PCMH-type domain-containing protein</fullName>
    </recommendedName>
</protein>
<sequence>MESFIPDLHQKLSKPSVILSASNPGFAAACERWTDIDRKTPAVIVQPANERDVAVLVREAHAAGIPFVPATGGHSQWSTVEDGMVIDMSRYKETIVHPDGHTVAVRGGVLMKELQLALSENGQFTTVANGNTVGVIPYTIGGGISSYTPLIGYACENILSARIVVADGDVVPASESTNPDLLWAIRGAGQFFGIVVELVLRTYSPSLMGPDGVRQIGTIFFPPERAFEVCQALRKIVSAHDHASSGHCMAMMDPSKGRVLMVAPQYFGTGPELQATFKPLTDMGPLEHAHLPSTFDKHSDHLDWMCPKGDFKRFSQTGLVSINPENFSKLVDLHRELLETLPGTERSVFTIEWHTPTASKGARETKTSFGLRGVDIWLNILTWYTDPNIHDQVLQFDRRASEIMRSDTKEEAYVAYTNTSRDDPIEYRYKDATAVKKLKELKKRWDPNGCFTQQLL</sequence>
<dbReference type="InterPro" id="IPR006094">
    <property type="entry name" value="Oxid_FAD_bind_N"/>
</dbReference>
<dbReference type="Gene3D" id="3.40.462.20">
    <property type="match status" value="1"/>
</dbReference>
<keyword evidence="4" id="KW-0560">Oxidoreductase</keyword>
<reference evidence="6" key="1">
    <citation type="submission" date="2023-03" db="EMBL/GenBank/DDBJ databases">
        <title>Complete genome of Cladonia borealis.</title>
        <authorList>
            <person name="Park H."/>
        </authorList>
    </citation>
    <scope>NUCLEOTIDE SEQUENCE</scope>
    <source>
        <strain evidence="6">ANT050790</strain>
    </source>
</reference>
<dbReference type="GO" id="GO:0071949">
    <property type="term" value="F:FAD binding"/>
    <property type="evidence" value="ECO:0007669"/>
    <property type="project" value="InterPro"/>
</dbReference>
<dbReference type="Pfam" id="PF01565">
    <property type="entry name" value="FAD_binding_4"/>
    <property type="match status" value="1"/>
</dbReference>
<dbReference type="Gene3D" id="3.30.465.10">
    <property type="match status" value="1"/>
</dbReference>
<dbReference type="PROSITE" id="PS51387">
    <property type="entry name" value="FAD_PCMH"/>
    <property type="match status" value="1"/>
</dbReference>
<organism evidence="6 7">
    <name type="scientific">Cladonia borealis</name>
    <dbReference type="NCBI Taxonomy" id="184061"/>
    <lineage>
        <taxon>Eukaryota</taxon>
        <taxon>Fungi</taxon>
        <taxon>Dikarya</taxon>
        <taxon>Ascomycota</taxon>
        <taxon>Pezizomycotina</taxon>
        <taxon>Lecanoromycetes</taxon>
        <taxon>OSLEUM clade</taxon>
        <taxon>Lecanoromycetidae</taxon>
        <taxon>Lecanorales</taxon>
        <taxon>Lecanorineae</taxon>
        <taxon>Cladoniaceae</taxon>
        <taxon>Cladonia</taxon>
    </lineage>
</organism>
<dbReference type="InterPro" id="IPR016166">
    <property type="entry name" value="FAD-bd_PCMH"/>
</dbReference>
<dbReference type="PANTHER" id="PTHR42973">
    <property type="entry name" value="BINDING OXIDOREDUCTASE, PUTATIVE (AFU_ORTHOLOGUE AFUA_1G17690)-RELATED"/>
    <property type="match status" value="1"/>
</dbReference>
<proteinExistence type="inferred from homology"/>
<dbReference type="SUPFAM" id="SSF56176">
    <property type="entry name" value="FAD-binding/transporter-associated domain-like"/>
    <property type="match status" value="1"/>
</dbReference>
<keyword evidence="3" id="KW-0274">FAD</keyword>
<evidence type="ECO:0000259" key="5">
    <source>
        <dbReference type="PROSITE" id="PS51387"/>
    </source>
</evidence>
<dbReference type="Gene3D" id="3.30.43.10">
    <property type="entry name" value="Uridine Diphospho-n-acetylenolpyruvylglucosamine Reductase, domain 2"/>
    <property type="match status" value="1"/>
</dbReference>
<dbReference type="InterPro" id="IPR016169">
    <property type="entry name" value="FAD-bd_PCMH_sub2"/>
</dbReference>
<dbReference type="GO" id="GO:0016491">
    <property type="term" value="F:oxidoreductase activity"/>
    <property type="evidence" value="ECO:0007669"/>
    <property type="project" value="UniProtKB-KW"/>
</dbReference>
<gene>
    <name evidence="6" type="ORF">JMJ35_008723</name>
</gene>
<dbReference type="InterPro" id="IPR050416">
    <property type="entry name" value="FAD-linked_Oxidoreductase"/>
</dbReference>
<accession>A0AA39QSM7</accession>
<dbReference type="PANTHER" id="PTHR42973:SF7">
    <property type="entry name" value="FAD-BINDING PCMH-TYPE DOMAIN-CONTAINING PROTEIN"/>
    <property type="match status" value="1"/>
</dbReference>
<keyword evidence="7" id="KW-1185">Reference proteome</keyword>
<comment type="similarity">
    <text evidence="1">Belongs to the oxygen-dependent FAD-linked oxidoreductase family.</text>
</comment>
<evidence type="ECO:0000313" key="6">
    <source>
        <dbReference type="EMBL" id="KAK0508447.1"/>
    </source>
</evidence>
<comment type="caution">
    <text evidence="6">The sequence shown here is derived from an EMBL/GenBank/DDBJ whole genome shotgun (WGS) entry which is preliminary data.</text>
</comment>
<dbReference type="InterPro" id="IPR036318">
    <property type="entry name" value="FAD-bd_PCMH-like_sf"/>
</dbReference>
<evidence type="ECO:0000256" key="2">
    <source>
        <dbReference type="ARBA" id="ARBA00022630"/>
    </source>
</evidence>
<evidence type="ECO:0000313" key="7">
    <source>
        <dbReference type="Proteomes" id="UP001166286"/>
    </source>
</evidence>
<dbReference type="InterPro" id="IPR016167">
    <property type="entry name" value="FAD-bd_PCMH_sub1"/>
</dbReference>
<evidence type="ECO:0000256" key="3">
    <source>
        <dbReference type="ARBA" id="ARBA00022827"/>
    </source>
</evidence>
<evidence type="ECO:0000256" key="1">
    <source>
        <dbReference type="ARBA" id="ARBA00005466"/>
    </source>
</evidence>
<keyword evidence="2" id="KW-0285">Flavoprotein</keyword>